<dbReference type="OrthoDB" id="440553at2759"/>
<evidence type="ECO:0000256" key="4">
    <source>
        <dbReference type="ARBA" id="ARBA00022989"/>
    </source>
</evidence>
<dbReference type="HOGENOM" id="CLU_001265_51_2_1"/>
<dbReference type="InParanoid" id="K5W9W5"/>
<feature type="transmembrane region" description="Helical" evidence="7">
    <location>
        <begin position="326"/>
        <end position="348"/>
    </location>
</feature>
<dbReference type="AlphaFoldDB" id="K5W9W5"/>
<gene>
    <name evidence="9" type="ORF">AGABI1DRAFT_66469</name>
</gene>
<reference evidence="10" key="1">
    <citation type="journal article" date="2012" name="Proc. Natl. Acad. Sci. U.S.A.">
        <title>Genome sequence of the button mushroom Agaricus bisporus reveals mechanisms governing adaptation to a humic-rich ecological niche.</title>
        <authorList>
            <person name="Morin E."/>
            <person name="Kohler A."/>
            <person name="Baker A.R."/>
            <person name="Foulongne-Oriol M."/>
            <person name="Lombard V."/>
            <person name="Nagy L.G."/>
            <person name="Ohm R.A."/>
            <person name="Patyshakuliyeva A."/>
            <person name="Brun A."/>
            <person name="Aerts A.L."/>
            <person name="Bailey A.M."/>
            <person name="Billette C."/>
            <person name="Coutinho P.M."/>
            <person name="Deakin G."/>
            <person name="Doddapaneni H."/>
            <person name="Floudas D."/>
            <person name="Grimwood J."/>
            <person name="Hilden K."/>
            <person name="Kuees U."/>
            <person name="LaButti K.M."/>
            <person name="Lapidus A."/>
            <person name="Lindquist E.A."/>
            <person name="Lucas S.M."/>
            <person name="Murat C."/>
            <person name="Riley R.W."/>
            <person name="Salamov A.A."/>
            <person name="Schmutz J."/>
            <person name="Subramanian V."/>
            <person name="Woesten H.A.B."/>
            <person name="Xu J."/>
            <person name="Eastwood D.C."/>
            <person name="Foster G.D."/>
            <person name="Sonnenberg A.S."/>
            <person name="Cullen D."/>
            <person name="de Vries R.P."/>
            <person name="Lundell T."/>
            <person name="Hibbett D.S."/>
            <person name="Henrissat B."/>
            <person name="Burton K.S."/>
            <person name="Kerrigan R.W."/>
            <person name="Challen M.P."/>
            <person name="Grigoriev I.V."/>
            <person name="Martin F."/>
        </authorList>
    </citation>
    <scope>NUCLEOTIDE SEQUENCE [LARGE SCALE GENOMIC DNA]</scope>
    <source>
        <strain evidence="10">JB137-S8 / ATCC MYA-4627 / FGSC 10392</strain>
    </source>
</reference>
<feature type="compositionally biased region" description="Basic and acidic residues" evidence="6">
    <location>
        <begin position="232"/>
        <end position="258"/>
    </location>
</feature>
<dbReference type="InterPro" id="IPR020846">
    <property type="entry name" value="MFS_dom"/>
</dbReference>
<feature type="compositionally biased region" description="Low complexity" evidence="6">
    <location>
        <begin position="259"/>
        <end position="268"/>
    </location>
</feature>
<dbReference type="FunCoup" id="K5W9W5">
    <property type="interactions" value="1"/>
</dbReference>
<feature type="domain" description="Major facilitator superfamily (MFS) profile" evidence="8">
    <location>
        <begin position="32"/>
        <end position="482"/>
    </location>
</feature>
<dbReference type="KEGG" id="abp:AGABI1DRAFT66469"/>
<dbReference type="Pfam" id="PF07690">
    <property type="entry name" value="MFS_1"/>
    <property type="match status" value="2"/>
</dbReference>
<keyword evidence="3 7" id="KW-0812">Transmembrane</keyword>
<feature type="region of interest" description="Disordered" evidence="6">
    <location>
        <begin position="232"/>
        <end position="269"/>
    </location>
</feature>
<keyword evidence="5 7" id="KW-0472">Membrane</keyword>
<evidence type="ECO:0000313" key="9">
    <source>
        <dbReference type="EMBL" id="EKM83639.1"/>
    </source>
</evidence>
<organism evidence="9 10">
    <name type="scientific">Agaricus bisporus var. burnettii (strain JB137-S8 / ATCC MYA-4627 / FGSC 10392)</name>
    <name type="common">White button mushroom</name>
    <dbReference type="NCBI Taxonomy" id="597362"/>
    <lineage>
        <taxon>Eukaryota</taxon>
        <taxon>Fungi</taxon>
        <taxon>Dikarya</taxon>
        <taxon>Basidiomycota</taxon>
        <taxon>Agaricomycotina</taxon>
        <taxon>Agaricomycetes</taxon>
        <taxon>Agaricomycetidae</taxon>
        <taxon>Agaricales</taxon>
        <taxon>Agaricineae</taxon>
        <taxon>Agaricaceae</taxon>
        <taxon>Agaricus</taxon>
    </lineage>
</organism>
<dbReference type="CDD" id="cd17325">
    <property type="entry name" value="MFS_MdtG_SLC18_like"/>
    <property type="match status" value="1"/>
</dbReference>
<proteinExistence type="predicted"/>
<dbReference type="PROSITE" id="PS50850">
    <property type="entry name" value="MFS"/>
    <property type="match status" value="1"/>
</dbReference>
<dbReference type="PANTHER" id="PTHR23506">
    <property type="entry name" value="GH10249P"/>
    <property type="match status" value="1"/>
</dbReference>
<name>K5W9W5_AGABU</name>
<dbReference type="GO" id="GO:0016020">
    <property type="term" value="C:membrane"/>
    <property type="evidence" value="ECO:0007669"/>
    <property type="project" value="UniProtKB-SubCell"/>
</dbReference>
<evidence type="ECO:0000256" key="7">
    <source>
        <dbReference type="SAM" id="Phobius"/>
    </source>
</evidence>
<dbReference type="InterPro" id="IPR050930">
    <property type="entry name" value="MFS_Vesicular_Transporter"/>
</dbReference>
<dbReference type="InterPro" id="IPR011701">
    <property type="entry name" value="MFS"/>
</dbReference>
<protein>
    <recommendedName>
        <fullName evidence="8">Major facilitator superfamily (MFS) profile domain-containing protein</fullName>
    </recommendedName>
</protein>
<dbReference type="Proteomes" id="UP000008493">
    <property type="component" value="Unassembled WGS sequence"/>
</dbReference>
<dbReference type="SUPFAM" id="SSF103473">
    <property type="entry name" value="MFS general substrate transporter"/>
    <property type="match status" value="1"/>
</dbReference>
<sequence length="493" mass="53328">MASTGSSSPGSVKSHPSRPPWGHRWRSSYWFTTYVVGLGVAVDVIVYSIIIPVIPFQLEHLGYTGISALSGWLLFAYVNCLFPLAPTTIPIALWSEHYNARKYPMIFGLFALAGSQIMFMEAPTYAVMCVARVIQGISSSIVWVVGLAFLCEATPPEIIGRQMGIAMAGLSFGLVLAPPIGGVLYSRFGFRGPFIFALSAAFLDGVSRVIVIEPKEAMKWIPDPILRSENAERTDKVLRPDSKSGAEGKIQEIDRESDGPSPGSFGSGERNPLASIEQVVEKPLPLLQVIVKLSRSSRALVALAISLVYGLVYSCQEPPLPLHLQSVWGLDAHQVGILLLALSVPMVFSSPLTGWLTDIFGAEWTATFSMLLATPWWGVLTIDDSLALFGVAFALESFFTSGAISPLTAELAAVSRSMQGVGYAHIYAAFNIAYGIGTSVGPIIGGQMYDHISQGWFAICMFDLAMLLLSVLLAFPFTGERPLLKRLCTVLKL</sequence>
<dbReference type="InterPro" id="IPR036259">
    <property type="entry name" value="MFS_trans_sf"/>
</dbReference>
<evidence type="ECO:0000313" key="10">
    <source>
        <dbReference type="Proteomes" id="UP000008493"/>
    </source>
</evidence>
<keyword evidence="4 7" id="KW-1133">Transmembrane helix</keyword>
<dbReference type="EMBL" id="JH971385">
    <property type="protein sequence ID" value="EKM83639.1"/>
    <property type="molecule type" value="Genomic_DNA"/>
</dbReference>
<comment type="subcellular location">
    <subcellularLocation>
        <location evidence="1">Membrane</location>
        <topology evidence="1">Multi-pass membrane protein</topology>
    </subcellularLocation>
</comment>
<dbReference type="PANTHER" id="PTHR23506:SF23">
    <property type="entry name" value="GH10249P"/>
    <property type="match status" value="1"/>
</dbReference>
<feature type="transmembrane region" description="Helical" evidence="7">
    <location>
        <begin position="125"/>
        <end position="151"/>
    </location>
</feature>
<dbReference type="STRING" id="597362.K5W9W5"/>
<evidence type="ECO:0000259" key="8">
    <source>
        <dbReference type="PROSITE" id="PS50850"/>
    </source>
</evidence>
<feature type="transmembrane region" description="Helical" evidence="7">
    <location>
        <begin position="28"/>
        <end position="54"/>
    </location>
</feature>
<feature type="transmembrane region" description="Helical" evidence="7">
    <location>
        <begin position="103"/>
        <end position="119"/>
    </location>
</feature>
<feature type="transmembrane region" description="Helical" evidence="7">
    <location>
        <begin position="60"/>
        <end position="82"/>
    </location>
</feature>
<accession>K5W9W5</accession>
<feature type="transmembrane region" description="Helical" evidence="7">
    <location>
        <begin position="421"/>
        <end position="444"/>
    </location>
</feature>
<evidence type="ECO:0000256" key="2">
    <source>
        <dbReference type="ARBA" id="ARBA00022448"/>
    </source>
</evidence>
<dbReference type="RefSeq" id="XP_007325135.1">
    <property type="nucleotide sequence ID" value="XM_007325073.1"/>
</dbReference>
<dbReference type="GO" id="GO:0022857">
    <property type="term" value="F:transmembrane transporter activity"/>
    <property type="evidence" value="ECO:0007669"/>
    <property type="project" value="InterPro"/>
</dbReference>
<evidence type="ECO:0000256" key="1">
    <source>
        <dbReference type="ARBA" id="ARBA00004141"/>
    </source>
</evidence>
<evidence type="ECO:0000256" key="5">
    <source>
        <dbReference type="ARBA" id="ARBA00023136"/>
    </source>
</evidence>
<evidence type="ECO:0000256" key="3">
    <source>
        <dbReference type="ARBA" id="ARBA00022692"/>
    </source>
</evidence>
<keyword evidence="2" id="KW-0813">Transport</keyword>
<dbReference type="GeneID" id="18830588"/>
<feature type="transmembrane region" description="Helical" evidence="7">
    <location>
        <begin position="192"/>
        <end position="211"/>
    </location>
</feature>
<dbReference type="Gene3D" id="1.20.1250.20">
    <property type="entry name" value="MFS general substrate transporter like domains"/>
    <property type="match status" value="2"/>
</dbReference>
<feature type="transmembrane region" description="Helical" evidence="7">
    <location>
        <begin position="163"/>
        <end position="186"/>
    </location>
</feature>
<feature type="compositionally biased region" description="Low complexity" evidence="6">
    <location>
        <begin position="1"/>
        <end position="14"/>
    </location>
</feature>
<feature type="transmembrane region" description="Helical" evidence="7">
    <location>
        <begin position="456"/>
        <end position="477"/>
    </location>
</feature>
<dbReference type="eggNOG" id="KOG3764">
    <property type="taxonomic scope" value="Eukaryota"/>
</dbReference>
<dbReference type="OMA" id="GESYWML"/>
<feature type="region of interest" description="Disordered" evidence="6">
    <location>
        <begin position="1"/>
        <end position="20"/>
    </location>
</feature>
<keyword evidence="10" id="KW-1185">Reference proteome</keyword>
<evidence type="ECO:0000256" key="6">
    <source>
        <dbReference type="SAM" id="MobiDB-lite"/>
    </source>
</evidence>